<accession>A0ABW8ECH2</accession>
<feature type="compositionally biased region" description="Low complexity" evidence="1">
    <location>
        <begin position="151"/>
        <end position="161"/>
    </location>
</feature>
<dbReference type="RefSeq" id="WP_402378478.1">
    <property type="nucleotide sequence ID" value="NZ_JBIUYY010000002.1"/>
</dbReference>
<name>A0ABW8ECH2_STRT5</name>
<gene>
    <name evidence="2" type="ORF">ACIO7M_07485</name>
</gene>
<dbReference type="EMBL" id="JBIUYY010000002">
    <property type="protein sequence ID" value="MFJ2820937.1"/>
    <property type="molecule type" value="Genomic_DNA"/>
</dbReference>
<comment type="caution">
    <text evidence="2">The sequence shown here is derived from an EMBL/GenBank/DDBJ whole genome shotgun (WGS) entry which is preliminary data.</text>
</comment>
<dbReference type="Proteomes" id="UP001617351">
    <property type="component" value="Unassembled WGS sequence"/>
</dbReference>
<protein>
    <submittedName>
        <fullName evidence="2">Uncharacterized protein</fullName>
    </submittedName>
</protein>
<organism evidence="2 3">
    <name type="scientific">Streptomyces toxytricini</name>
    <name type="common">Actinomyces toxytricini</name>
    <dbReference type="NCBI Taxonomy" id="67369"/>
    <lineage>
        <taxon>Bacteria</taxon>
        <taxon>Bacillati</taxon>
        <taxon>Actinomycetota</taxon>
        <taxon>Actinomycetes</taxon>
        <taxon>Kitasatosporales</taxon>
        <taxon>Streptomycetaceae</taxon>
        <taxon>Streptomyces</taxon>
    </lineage>
</organism>
<sequence>MAEESVFSFLGASAKSQAAAIKAQAAALAVDYETISGYKKVVDDLLTKLGNSEASDKKLAHTTLPEGTLGTGFAEAVDLFSAYEKVQTELQNLSKGLAGHIEALGLAVQTAGKSFTEVDYETKRRLAAIAKQAEDAYVEERDPLVKEQKAQEAQQAPAGEANKPKGNI</sequence>
<evidence type="ECO:0000313" key="2">
    <source>
        <dbReference type="EMBL" id="MFJ2820937.1"/>
    </source>
</evidence>
<feature type="region of interest" description="Disordered" evidence="1">
    <location>
        <begin position="140"/>
        <end position="168"/>
    </location>
</feature>
<evidence type="ECO:0000313" key="3">
    <source>
        <dbReference type="Proteomes" id="UP001617351"/>
    </source>
</evidence>
<reference evidence="2 3" key="1">
    <citation type="submission" date="2024-10" db="EMBL/GenBank/DDBJ databases">
        <title>The Natural Products Discovery Center: Release of the First 8490 Sequenced Strains for Exploring Actinobacteria Biosynthetic Diversity.</title>
        <authorList>
            <person name="Kalkreuter E."/>
            <person name="Kautsar S.A."/>
            <person name="Yang D."/>
            <person name="Bader C.D."/>
            <person name="Teijaro C.N."/>
            <person name="Fluegel L."/>
            <person name="Davis C.M."/>
            <person name="Simpson J.R."/>
            <person name="Lauterbach L."/>
            <person name="Steele A.D."/>
            <person name="Gui C."/>
            <person name="Meng S."/>
            <person name="Li G."/>
            <person name="Viehrig K."/>
            <person name="Ye F."/>
            <person name="Su P."/>
            <person name="Kiefer A.F."/>
            <person name="Nichols A."/>
            <person name="Cepeda A.J."/>
            <person name="Yan W."/>
            <person name="Fan B."/>
            <person name="Jiang Y."/>
            <person name="Adhikari A."/>
            <person name="Zheng C.-J."/>
            <person name="Schuster L."/>
            <person name="Cowan T.M."/>
            <person name="Smanski M.J."/>
            <person name="Chevrette M.G."/>
            <person name="De Carvalho L.P.S."/>
            <person name="Shen B."/>
        </authorList>
    </citation>
    <scope>NUCLEOTIDE SEQUENCE [LARGE SCALE GENOMIC DNA]</scope>
    <source>
        <strain evidence="2 3">NPDC087220</strain>
    </source>
</reference>
<feature type="compositionally biased region" description="Basic and acidic residues" evidence="1">
    <location>
        <begin position="140"/>
        <end position="150"/>
    </location>
</feature>
<evidence type="ECO:0000256" key="1">
    <source>
        <dbReference type="SAM" id="MobiDB-lite"/>
    </source>
</evidence>
<keyword evidence="3" id="KW-1185">Reference proteome</keyword>
<proteinExistence type="predicted"/>